<dbReference type="EMBL" id="BX284601">
    <property type="protein sequence ID" value="CCD67321.1"/>
    <property type="molecule type" value="Genomic_DNA"/>
</dbReference>
<dbReference type="AGR" id="WB:WBGene00017007"/>
<dbReference type="HOGENOM" id="CLU_1099349_0_0_1"/>
<reference evidence="2 3" key="1">
    <citation type="journal article" date="1998" name="Science">
        <title>Genome sequence of the nematode C. elegans: a platform for investigating biology.</title>
        <authorList>
            <consortium name="The C. elegans sequencing consortium"/>
            <person name="Sulson J.E."/>
            <person name="Waterston R."/>
        </authorList>
    </citation>
    <scope>NUCLEOTIDE SEQUENCE [LARGE SCALE GENOMIC DNA]</scope>
    <source>
        <strain evidence="2 3">Bristol N2</strain>
    </source>
</reference>
<protein>
    <submittedName>
        <fullName evidence="2">7TM_GPCR_Srx domain-containing protein</fullName>
    </submittedName>
</protein>
<accession>H2KZB4</accession>
<dbReference type="ExpressionAtlas" id="H2KZB4">
    <property type="expression patterns" value="baseline and differential"/>
</dbReference>
<gene>
    <name evidence="2" type="ORF">CELE_D1007.10</name>
    <name evidence="2 4" type="ORF">D1007.10</name>
</gene>
<dbReference type="WormBase" id="D1007.10a">
    <property type="protein sequence ID" value="CE09045"/>
    <property type="gene ID" value="WBGene00017007"/>
</dbReference>
<feature type="transmembrane region" description="Helical" evidence="1">
    <location>
        <begin position="198"/>
        <end position="221"/>
    </location>
</feature>
<keyword evidence="1" id="KW-0472">Membrane</keyword>
<evidence type="ECO:0000256" key="1">
    <source>
        <dbReference type="SAM" id="Phobius"/>
    </source>
</evidence>
<keyword evidence="1" id="KW-1133">Transmembrane helix</keyword>
<dbReference type="CTD" id="183889"/>
<feature type="transmembrane region" description="Helical" evidence="1">
    <location>
        <begin position="56"/>
        <end position="78"/>
    </location>
</feature>
<dbReference type="Proteomes" id="UP000001940">
    <property type="component" value="Chromosome I"/>
</dbReference>
<feature type="transmembrane region" description="Helical" evidence="1">
    <location>
        <begin position="127"/>
        <end position="146"/>
    </location>
</feature>
<proteinExistence type="predicted"/>
<evidence type="ECO:0000313" key="3">
    <source>
        <dbReference type="Proteomes" id="UP000001940"/>
    </source>
</evidence>
<organism evidence="2 3">
    <name type="scientific">Caenorhabditis elegans</name>
    <dbReference type="NCBI Taxonomy" id="6239"/>
    <lineage>
        <taxon>Eukaryota</taxon>
        <taxon>Metazoa</taxon>
        <taxon>Ecdysozoa</taxon>
        <taxon>Nematoda</taxon>
        <taxon>Chromadorea</taxon>
        <taxon>Rhabditida</taxon>
        <taxon>Rhabditina</taxon>
        <taxon>Rhabditomorpha</taxon>
        <taxon>Rhabditoidea</taxon>
        <taxon>Rhabditidae</taxon>
        <taxon>Peloderinae</taxon>
        <taxon>Caenorhabditis</taxon>
    </lineage>
</organism>
<evidence type="ECO:0000313" key="2">
    <source>
        <dbReference type="EMBL" id="CCD67321.1"/>
    </source>
</evidence>
<dbReference type="RefSeq" id="NP_001021067.1">
    <property type="nucleotide sequence ID" value="NM_001025896.1"/>
</dbReference>
<dbReference type="GeneID" id="183889"/>
<dbReference type="Bgee" id="WBGene00017007">
    <property type="expression patterns" value="Expressed in germ line (C elegans) and 4 other cell types or tissues"/>
</dbReference>
<dbReference type="AlphaFoldDB" id="H2KZB4"/>
<name>H2KZB4_CAEEL</name>
<dbReference type="OrthoDB" id="5797982at2759"/>
<keyword evidence="1" id="KW-0812">Transmembrane</keyword>
<feature type="transmembrane region" description="Helical" evidence="1">
    <location>
        <begin position="99"/>
        <end position="121"/>
    </location>
</feature>
<sequence length="253" mass="28752">MHEKCANKPISTGGDCVASNTLCNVHFQNLVFPKHYIDFGEYVRDTFALRSRCTDLTLFACWYCFIAICHVATNTIFSRYVKTIHLVQRPLKTRIRGQAVFLVQFFTMNSIAALAAILFGAAGLSFMFIHFNYAAILFLESYRVFVRSLFVLGRLSVSTSTARMNDIEEQKHLSDEEITDLIVNSQKRIGKYLNFRNIYITSTVFVTFLLNILYAITGLLINRKMLAFGFAIGANQVIDDILNGREYGSTELL</sequence>
<dbReference type="KEGG" id="cel:CELE_D1007.10"/>
<keyword evidence="3" id="KW-1185">Reference proteome</keyword>
<evidence type="ECO:0000313" key="4">
    <source>
        <dbReference type="WormBase" id="D1007.10a"/>
    </source>
</evidence>